<proteinExistence type="predicted"/>
<gene>
    <name evidence="1" type="ORF">TCLT_LOCUS3203</name>
</gene>
<dbReference type="Proteomes" id="UP000276776">
    <property type="component" value="Unassembled WGS sequence"/>
</dbReference>
<dbReference type="InterPro" id="IPR008451">
    <property type="entry name" value="Chromadorea_ALT"/>
</dbReference>
<dbReference type="AlphaFoldDB" id="A0A0N5CSK4"/>
<evidence type="ECO:0000313" key="1">
    <source>
        <dbReference type="EMBL" id="VDM99556.1"/>
    </source>
</evidence>
<evidence type="ECO:0000313" key="3">
    <source>
        <dbReference type="WBParaSite" id="TCLT_0000320701-mRNA-1"/>
    </source>
</evidence>
<dbReference type="EMBL" id="UYYF01001116">
    <property type="protein sequence ID" value="VDM99556.1"/>
    <property type="molecule type" value="Genomic_DNA"/>
</dbReference>
<sequence>MYYNSTKFRHLFAPNSDPKILGPHQMPFNENGARFVKTNGRPKLCTTTSDCDDHREPTDWCRPSYYESWT</sequence>
<dbReference type="Pfam" id="PF05535">
    <property type="entry name" value="Chromadorea_ALT"/>
    <property type="match status" value="1"/>
</dbReference>
<organism evidence="3">
    <name type="scientific">Thelazia callipaeda</name>
    <name type="common">Oriental eyeworm</name>
    <name type="synonym">Parasitic nematode</name>
    <dbReference type="NCBI Taxonomy" id="103827"/>
    <lineage>
        <taxon>Eukaryota</taxon>
        <taxon>Metazoa</taxon>
        <taxon>Ecdysozoa</taxon>
        <taxon>Nematoda</taxon>
        <taxon>Chromadorea</taxon>
        <taxon>Rhabditida</taxon>
        <taxon>Spirurina</taxon>
        <taxon>Spiruromorpha</taxon>
        <taxon>Thelazioidea</taxon>
        <taxon>Thelaziidae</taxon>
        <taxon>Thelazia</taxon>
    </lineage>
</organism>
<keyword evidence="2" id="KW-1185">Reference proteome</keyword>
<dbReference type="WBParaSite" id="TCLT_0000320701-mRNA-1">
    <property type="protein sequence ID" value="TCLT_0000320701-mRNA-1"/>
    <property type="gene ID" value="TCLT_0000320701"/>
</dbReference>
<name>A0A0N5CSK4_THECL</name>
<reference evidence="3" key="1">
    <citation type="submission" date="2017-02" db="UniProtKB">
        <authorList>
            <consortium name="WormBaseParasite"/>
        </authorList>
    </citation>
    <scope>IDENTIFICATION</scope>
</reference>
<reference evidence="1 2" key="2">
    <citation type="submission" date="2018-11" db="EMBL/GenBank/DDBJ databases">
        <authorList>
            <consortium name="Pathogen Informatics"/>
        </authorList>
    </citation>
    <scope>NUCLEOTIDE SEQUENCE [LARGE SCALE GENOMIC DNA]</scope>
</reference>
<accession>A0A0N5CSK4</accession>
<evidence type="ECO:0000313" key="2">
    <source>
        <dbReference type="Proteomes" id="UP000276776"/>
    </source>
</evidence>
<protein>
    <submittedName>
        <fullName evidence="1 3">Uncharacterized protein</fullName>
    </submittedName>
</protein>